<comment type="caution">
    <text evidence="1">The sequence shown here is derived from an EMBL/GenBank/DDBJ whole genome shotgun (WGS) entry which is preliminary data.</text>
</comment>
<keyword evidence="2" id="KW-1185">Reference proteome</keyword>
<dbReference type="Proteomes" id="UP000293092">
    <property type="component" value="Unassembled WGS sequence"/>
</dbReference>
<organism evidence="1 2">
    <name type="scientific">Pseudidiomarina tainanensis</name>
    <dbReference type="NCBI Taxonomy" id="502365"/>
    <lineage>
        <taxon>Bacteria</taxon>
        <taxon>Pseudomonadati</taxon>
        <taxon>Pseudomonadota</taxon>
        <taxon>Gammaproteobacteria</taxon>
        <taxon>Alteromonadales</taxon>
        <taxon>Idiomarinaceae</taxon>
        <taxon>Pseudidiomarina</taxon>
    </lineage>
</organism>
<sequence length="112" mass="13058">MATVYWSKIMILGDAILLIVVGFIVLLFWQGRRQAEQARRHVEHYCKQHQLQFLDIAWQRGRPAKWARHIGWLSTYEFGFSSDGESRYVGQAKLLNLRLVDVQVPPHRVPSA</sequence>
<evidence type="ECO:0000313" key="1">
    <source>
        <dbReference type="EMBL" id="RZQ56670.1"/>
    </source>
</evidence>
<gene>
    <name evidence="1" type="ORF">CWI82_05135</name>
</gene>
<accession>A0ACD2HLE8</accession>
<protein>
    <submittedName>
        <fullName evidence="1">DUF3301 domain-containing protein</fullName>
    </submittedName>
</protein>
<name>A0ACD2HLE8_9GAMM</name>
<reference evidence="1" key="1">
    <citation type="submission" date="2017-11" db="EMBL/GenBank/DDBJ databases">
        <title>Comparative genomic and phylogenomic analyses of the family Idiomarinaceae.</title>
        <authorList>
            <person name="Liu Y."/>
            <person name="Shao Z."/>
        </authorList>
    </citation>
    <scope>NUCLEOTIDE SEQUENCE</scope>
    <source>
        <strain evidence="1">PIN1</strain>
    </source>
</reference>
<evidence type="ECO:0000313" key="2">
    <source>
        <dbReference type="Proteomes" id="UP000293092"/>
    </source>
</evidence>
<dbReference type="EMBL" id="PIQJ01000001">
    <property type="protein sequence ID" value="RZQ56670.1"/>
    <property type="molecule type" value="Genomic_DNA"/>
</dbReference>
<proteinExistence type="predicted"/>